<organism evidence="3 4">
    <name type="scientific">Herbiconiux daphne</name>
    <dbReference type="NCBI Taxonomy" id="2970914"/>
    <lineage>
        <taxon>Bacteria</taxon>
        <taxon>Bacillati</taxon>
        <taxon>Actinomycetota</taxon>
        <taxon>Actinomycetes</taxon>
        <taxon>Micrococcales</taxon>
        <taxon>Microbacteriaceae</taxon>
        <taxon>Herbiconiux</taxon>
    </lineage>
</organism>
<dbReference type="Gene3D" id="3.20.20.30">
    <property type="entry name" value="Luciferase-like domain"/>
    <property type="match status" value="1"/>
</dbReference>
<dbReference type="InterPro" id="IPR036661">
    <property type="entry name" value="Luciferase-like_sf"/>
</dbReference>
<dbReference type="RefSeq" id="WP_259539298.1">
    <property type="nucleotide sequence ID" value="NZ_JANLCJ010000004.1"/>
</dbReference>
<dbReference type="PANTHER" id="PTHR43244">
    <property type="match status" value="1"/>
</dbReference>
<accession>A0ABT2H3B8</accession>
<feature type="domain" description="Luciferase-like" evidence="2">
    <location>
        <begin position="24"/>
        <end position="313"/>
    </location>
</feature>
<comment type="caution">
    <text evidence="3">The sequence shown here is derived from an EMBL/GenBank/DDBJ whole genome shotgun (WGS) entry which is preliminary data.</text>
</comment>
<dbReference type="InterPro" id="IPR011251">
    <property type="entry name" value="Luciferase-like_dom"/>
</dbReference>
<dbReference type="Pfam" id="PF00296">
    <property type="entry name" value="Bac_luciferase"/>
    <property type="match status" value="1"/>
</dbReference>
<evidence type="ECO:0000313" key="3">
    <source>
        <dbReference type="EMBL" id="MCS5734433.1"/>
    </source>
</evidence>
<reference evidence="3" key="1">
    <citation type="submission" date="2022-08" db="EMBL/GenBank/DDBJ databases">
        <authorList>
            <person name="Deng Y."/>
            <person name="Han X.-F."/>
            <person name="Zhang Y.-Q."/>
        </authorList>
    </citation>
    <scope>NUCLEOTIDE SEQUENCE</scope>
    <source>
        <strain evidence="3">CPCC 203386</strain>
    </source>
</reference>
<protein>
    <submittedName>
        <fullName evidence="3">LLM class flavin-dependent oxidoreductase</fullName>
    </submittedName>
</protein>
<evidence type="ECO:0000313" key="4">
    <source>
        <dbReference type="Proteomes" id="UP001165586"/>
    </source>
</evidence>
<evidence type="ECO:0000259" key="2">
    <source>
        <dbReference type="Pfam" id="PF00296"/>
    </source>
</evidence>
<dbReference type="CDD" id="cd01097">
    <property type="entry name" value="Tetrahydromethanopterin_reductase"/>
    <property type="match status" value="1"/>
</dbReference>
<dbReference type="SUPFAM" id="SSF51679">
    <property type="entry name" value="Bacterial luciferase-like"/>
    <property type="match status" value="1"/>
</dbReference>
<keyword evidence="4" id="KW-1185">Reference proteome</keyword>
<gene>
    <name evidence="3" type="ORF">N1032_11860</name>
</gene>
<dbReference type="PANTHER" id="PTHR43244:SF1">
    <property type="entry name" value="5,10-METHYLENETETRAHYDROMETHANOPTERIN REDUCTASE"/>
    <property type="match status" value="1"/>
</dbReference>
<proteinExistence type="predicted"/>
<dbReference type="EMBL" id="JANLCJ010000004">
    <property type="protein sequence ID" value="MCS5734433.1"/>
    <property type="molecule type" value="Genomic_DNA"/>
</dbReference>
<name>A0ABT2H3B8_9MICO</name>
<dbReference type="Proteomes" id="UP001165586">
    <property type="component" value="Unassembled WGS sequence"/>
</dbReference>
<evidence type="ECO:0000256" key="1">
    <source>
        <dbReference type="ARBA" id="ARBA00023002"/>
    </source>
</evidence>
<keyword evidence="1" id="KW-0560">Oxidoreductase</keyword>
<sequence>MPDAVGRPHVRRAEIGLGIQSDKPPGAYAPLAAAAEGFGVDVVSVFSDLLFQPPIAALLEMAGATSRIRLGAACWNPYSLHPYEIAGQVAALDAASDGRAYLGLAKGTWLDAIGIQQTKPVAHLREAAAHIYALISGEGAGYEGEIYPLAPGITLRYPVRRTRPPLLLGSWGPLGAALAGKIADELKVGGTANPAMVAVMRERIGVGAVKAGRTADDVKLVLGAVTVVDRDGDAARSAARREVAMYLAAVADLDPTVEIPADLLGSVRRLVDEGDHQGAGDRIPDDVLDLFAFSGTPEHVAAQAQAIIDAGADRVDFGTPQGLTDQGGIDLIGRAVLPLLTLDR</sequence>
<dbReference type="InterPro" id="IPR050564">
    <property type="entry name" value="F420-G6PD/mer"/>
</dbReference>